<organism evidence="6 7">
    <name type="scientific">Listeria monocytogenes serotype 4a (strain M7)</name>
    <dbReference type="NCBI Taxonomy" id="1030009"/>
    <lineage>
        <taxon>Bacteria</taxon>
        <taxon>Bacillati</taxon>
        <taxon>Bacillota</taxon>
        <taxon>Bacilli</taxon>
        <taxon>Bacillales</taxon>
        <taxon>Listeriaceae</taxon>
        <taxon>Listeria</taxon>
    </lineage>
</organism>
<dbReference type="InterPro" id="IPR002104">
    <property type="entry name" value="Integrase_catalytic"/>
</dbReference>
<dbReference type="PANTHER" id="PTHR30349:SF64">
    <property type="entry name" value="PROPHAGE INTEGRASE INTD-RELATED"/>
    <property type="match status" value="1"/>
</dbReference>
<sequence length="392" mass="45285">MAKKKRYFGTIEKLKTGWRMRVTVGYNEKGTPIRVPRFTTTKNAAQREKELAAFIDELEKTGYTAPSNLTFREFVETEWLVKHVPANLSYDTGHDYYEQIKRRIYPVLGGVALSKITTLQIVNLIDDLQKSGKRLEDSDNKRGVKDKPLSAHSIRNIYYALSSVLEVARKWRVISINPAKGVDLPSRKKRAHTIYQGESLEQMYEALKTEPLQFQVMIYIAVVTGCREAELVALERKHIDELSNKILFEQTIIDVVGEGVRVVSDTKNSVFGKVDIPQWLTDLIIQYLQDVEPGTGAWTGHHFLFADETGKPKRPDSVYQRWRRFMERHHLPRIRFHDLRHTSATLLISQGEHIKVVQERLRHKSMITTADTYAHVLQETHKKAAESFKKPF</sequence>
<dbReference type="SUPFAM" id="SSF56349">
    <property type="entry name" value="DNA breaking-rejoining enzymes"/>
    <property type="match status" value="1"/>
</dbReference>
<dbReference type="InterPro" id="IPR004107">
    <property type="entry name" value="Integrase_SAM-like_N"/>
</dbReference>
<dbReference type="PROSITE" id="PS51898">
    <property type="entry name" value="TYR_RECOMBINASE"/>
    <property type="match status" value="1"/>
</dbReference>
<dbReference type="InterPro" id="IPR011010">
    <property type="entry name" value="DNA_brk_join_enz"/>
</dbReference>
<dbReference type="AlphaFoldDB" id="A0A0E0URU7"/>
<dbReference type="Pfam" id="PF14659">
    <property type="entry name" value="Phage_int_SAM_3"/>
    <property type="match status" value="1"/>
</dbReference>
<gene>
    <name evidence="6" type="ordered locus">LMM7_0065</name>
</gene>
<dbReference type="RefSeq" id="WP_012582202.1">
    <property type="nucleotide sequence ID" value="NC_017537.1"/>
</dbReference>
<dbReference type="GO" id="GO:0003677">
    <property type="term" value="F:DNA binding"/>
    <property type="evidence" value="ECO:0007669"/>
    <property type="project" value="UniProtKB-KW"/>
</dbReference>
<evidence type="ECO:0000259" key="5">
    <source>
        <dbReference type="PROSITE" id="PS51898"/>
    </source>
</evidence>
<evidence type="ECO:0000256" key="1">
    <source>
        <dbReference type="ARBA" id="ARBA00008857"/>
    </source>
</evidence>
<dbReference type="PANTHER" id="PTHR30349">
    <property type="entry name" value="PHAGE INTEGRASE-RELATED"/>
    <property type="match status" value="1"/>
</dbReference>
<dbReference type="KEGG" id="lmq:LMM7_0065"/>
<dbReference type="EMBL" id="CP002816">
    <property type="protein sequence ID" value="AEH91071.1"/>
    <property type="molecule type" value="Genomic_DNA"/>
</dbReference>
<protein>
    <submittedName>
        <fullName evidence="6">Int</fullName>
    </submittedName>
</protein>
<name>A0A0E0URU7_LISMM</name>
<feature type="domain" description="Tyr recombinase" evidence="5">
    <location>
        <begin position="189"/>
        <end position="387"/>
    </location>
</feature>
<dbReference type="HOGENOM" id="CLU_027562_17_1_9"/>
<evidence type="ECO:0000256" key="2">
    <source>
        <dbReference type="ARBA" id="ARBA00022908"/>
    </source>
</evidence>
<comment type="similarity">
    <text evidence="1">Belongs to the 'phage' integrase family.</text>
</comment>
<dbReference type="InterPro" id="IPR010998">
    <property type="entry name" value="Integrase_recombinase_N"/>
</dbReference>
<proteinExistence type="inferred from homology"/>
<evidence type="ECO:0000313" key="6">
    <source>
        <dbReference type="EMBL" id="AEH91071.1"/>
    </source>
</evidence>
<accession>A0A0E0URU7</accession>
<dbReference type="CDD" id="cd01189">
    <property type="entry name" value="INT_ICEBs1_C_like"/>
    <property type="match status" value="1"/>
</dbReference>
<evidence type="ECO:0000313" key="7">
    <source>
        <dbReference type="Proteomes" id="UP000000486"/>
    </source>
</evidence>
<reference evidence="6 7" key="1">
    <citation type="journal article" date="2011" name="J. Bacteriol.">
        <title>Genome sequence of the nonpathogenic Listeria monocytogenes serovar 4a strain M7.</title>
        <authorList>
            <person name="Chen J."/>
            <person name="Xia Y."/>
            <person name="Cheng C."/>
            <person name="Fang C."/>
            <person name="Shan Y."/>
            <person name="Jin G."/>
            <person name="Fang W."/>
        </authorList>
    </citation>
    <scope>NUCLEOTIDE SEQUENCE [LARGE SCALE GENOMIC DNA]</scope>
    <source>
        <strain evidence="6 7">M7</strain>
    </source>
</reference>
<evidence type="ECO:0000256" key="3">
    <source>
        <dbReference type="ARBA" id="ARBA00023125"/>
    </source>
</evidence>
<dbReference type="Gene3D" id="1.10.443.10">
    <property type="entry name" value="Intergrase catalytic core"/>
    <property type="match status" value="1"/>
</dbReference>
<dbReference type="Proteomes" id="UP000000486">
    <property type="component" value="Chromosome"/>
</dbReference>
<dbReference type="Gene3D" id="1.10.150.130">
    <property type="match status" value="1"/>
</dbReference>
<dbReference type="Pfam" id="PF00589">
    <property type="entry name" value="Phage_integrase"/>
    <property type="match status" value="1"/>
</dbReference>
<dbReference type="GO" id="GO:0006310">
    <property type="term" value="P:DNA recombination"/>
    <property type="evidence" value="ECO:0007669"/>
    <property type="project" value="UniProtKB-KW"/>
</dbReference>
<dbReference type="InterPro" id="IPR050090">
    <property type="entry name" value="Tyrosine_recombinase_XerCD"/>
</dbReference>
<dbReference type="PATRIC" id="fig|1030009.3.peg.65"/>
<evidence type="ECO:0000256" key="4">
    <source>
        <dbReference type="ARBA" id="ARBA00023172"/>
    </source>
</evidence>
<dbReference type="InterPro" id="IPR013762">
    <property type="entry name" value="Integrase-like_cat_sf"/>
</dbReference>
<keyword evidence="2" id="KW-0229">DNA integration</keyword>
<keyword evidence="3" id="KW-0238">DNA-binding</keyword>
<keyword evidence="4" id="KW-0233">DNA recombination</keyword>
<dbReference type="GO" id="GO:0015074">
    <property type="term" value="P:DNA integration"/>
    <property type="evidence" value="ECO:0007669"/>
    <property type="project" value="UniProtKB-KW"/>
</dbReference>